<dbReference type="Pfam" id="PF05187">
    <property type="entry name" value="Fer4_ETF_QO"/>
    <property type="match status" value="1"/>
</dbReference>
<dbReference type="FunFam" id="3.30.70.20:FF:000012">
    <property type="entry name" value="Electron transfer flavoprotein-ubiquinone oxidoreductase, mitochondrial"/>
    <property type="match status" value="1"/>
</dbReference>
<organism evidence="16 17">
    <name type="scientific">Kangiella sediminilitoris</name>
    <dbReference type="NCBI Taxonomy" id="1144748"/>
    <lineage>
        <taxon>Bacteria</taxon>
        <taxon>Pseudomonadati</taxon>
        <taxon>Pseudomonadota</taxon>
        <taxon>Gammaproteobacteria</taxon>
        <taxon>Kangiellales</taxon>
        <taxon>Kangiellaceae</taxon>
        <taxon>Kangiella</taxon>
    </lineage>
</organism>
<comment type="cofactor">
    <cofactor evidence="1 14">
        <name>FAD</name>
        <dbReference type="ChEBI" id="CHEBI:57692"/>
    </cofactor>
</comment>
<evidence type="ECO:0000256" key="6">
    <source>
        <dbReference type="ARBA" id="ARBA00022723"/>
    </source>
</evidence>
<gene>
    <name evidence="16" type="ORF">KS2013_972</name>
</gene>
<feature type="domain" description="4Fe-4S ferredoxin-type" evidence="15">
    <location>
        <begin position="511"/>
        <end position="540"/>
    </location>
</feature>
<evidence type="ECO:0000256" key="8">
    <source>
        <dbReference type="ARBA" id="ARBA00022982"/>
    </source>
</evidence>
<dbReference type="Pfam" id="PF01946">
    <property type="entry name" value="Thi4"/>
    <property type="match status" value="1"/>
</dbReference>
<dbReference type="InterPro" id="IPR017896">
    <property type="entry name" value="4Fe4S_Fe-S-bd"/>
</dbReference>
<proteinExistence type="predicted"/>
<evidence type="ECO:0000256" key="14">
    <source>
        <dbReference type="RuleBase" id="RU366068"/>
    </source>
</evidence>
<evidence type="ECO:0000256" key="10">
    <source>
        <dbReference type="ARBA" id="ARBA00023004"/>
    </source>
</evidence>
<keyword evidence="5 14" id="KW-0285">Flavoprotein</keyword>
<evidence type="ECO:0000313" key="17">
    <source>
        <dbReference type="Proteomes" id="UP000094147"/>
    </source>
</evidence>
<dbReference type="EC" id="1.5.5.1" evidence="14"/>
<dbReference type="GO" id="GO:0004174">
    <property type="term" value="F:electron-transferring-flavoprotein dehydrogenase activity"/>
    <property type="evidence" value="ECO:0007669"/>
    <property type="project" value="UniProtKB-UniRule"/>
</dbReference>
<dbReference type="AlphaFoldDB" id="A0A1B3BAA3"/>
<evidence type="ECO:0000256" key="5">
    <source>
        <dbReference type="ARBA" id="ARBA00022630"/>
    </source>
</evidence>
<keyword evidence="4" id="KW-0004">4Fe-4S</keyword>
<evidence type="ECO:0000259" key="15">
    <source>
        <dbReference type="PROSITE" id="PS51379"/>
    </source>
</evidence>
<dbReference type="SUPFAM" id="SSF54373">
    <property type="entry name" value="FAD-linked reductases, C-terminal domain"/>
    <property type="match status" value="1"/>
</dbReference>
<accession>A0A1B3BAA3</accession>
<reference evidence="17" key="1">
    <citation type="submission" date="2015-08" db="EMBL/GenBank/DDBJ databases">
        <authorList>
            <person name="Kim K.M."/>
        </authorList>
    </citation>
    <scope>NUCLEOTIDE SEQUENCE [LARGE SCALE GENOMIC DNA]</scope>
    <source>
        <strain evidence="17">KCTC 23892</strain>
    </source>
</reference>
<dbReference type="PROSITE" id="PS51379">
    <property type="entry name" value="4FE4S_FER_2"/>
    <property type="match status" value="1"/>
</dbReference>
<dbReference type="GO" id="GO:0046872">
    <property type="term" value="F:metal ion binding"/>
    <property type="evidence" value="ECO:0007669"/>
    <property type="project" value="UniProtKB-KW"/>
</dbReference>
<dbReference type="Gene3D" id="3.50.50.60">
    <property type="entry name" value="FAD/NAD(P)-binding domain"/>
    <property type="match status" value="1"/>
</dbReference>
<dbReference type="PRINTS" id="PR00420">
    <property type="entry name" value="RNGMNOXGNASE"/>
</dbReference>
<evidence type="ECO:0000256" key="1">
    <source>
        <dbReference type="ARBA" id="ARBA00001974"/>
    </source>
</evidence>
<evidence type="ECO:0000256" key="3">
    <source>
        <dbReference type="ARBA" id="ARBA00022448"/>
    </source>
</evidence>
<keyword evidence="9 14" id="KW-0560">Oxidoreductase</keyword>
<dbReference type="InterPro" id="IPR036188">
    <property type="entry name" value="FAD/NAD-bd_sf"/>
</dbReference>
<dbReference type="InterPro" id="IPR040156">
    <property type="entry name" value="ETF-QO"/>
</dbReference>
<dbReference type="InterPro" id="IPR007859">
    <property type="entry name" value="ETF-QO/FixX_C"/>
</dbReference>
<comment type="catalytic activity">
    <reaction evidence="13 14">
        <text>a ubiquinone + reduced [electron-transfer flavoprotein] = a ubiquinol + oxidized [electron-transfer flavoprotein] + H(+)</text>
        <dbReference type="Rhea" id="RHEA:24052"/>
        <dbReference type="Rhea" id="RHEA-COMP:9565"/>
        <dbReference type="Rhea" id="RHEA-COMP:9566"/>
        <dbReference type="Rhea" id="RHEA-COMP:10685"/>
        <dbReference type="Rhea" id="RHEA-COMP:10686"/>
        <dbReference type="ChEBI" id="CHEBI:15378"/>
        <dbReference type="ChEBI" id="CHEBI:16389"/>
        <dbReference type="ChEBI" id="CHEBI:17976"/>
        <dbReference type="ChEBI" id="CHEBI:57692"/>
        <dbReference type="ChEBI" id="CHEBI:58307"/>
        <dbReference type="EC" id="1.5.5.1"/>
    </reaction>
</comment>
<keyword evidence="17" id="KW-1185">Reference proteome</keyword>
<dbReference type="EMBL" id="CP012418">
    <property type="protein sequence ID" value="AOE49693.1"/>
    <property type="molecule type" value="Genomic_DNA"/>
</dbReference>
<name>A0A1B3BAA3_9GAMM</name>
<dbReference type="InterPro" id="IPR049398">
    <property type="entry name" value="ETF-QO/FixC_UQ-bd"/>
</dbReference>
<dbReference type="SUPFAM" id="SSF54862">
    <property type="entry name" value="4Fe-4S ferredoxins"/>
    <property type="match status" value="1"/>
</dbReference>
<keyword evidence="7 14" id="KW-0274">FAD</keyword>
<comment type="cofactor">
    <cofactor evidence="14">
        <name>[4Fe-4S] cluster</name>
        <dbReference type="ChEBI" id="CHEBI:49883"/>
    </cofactor>
    <text evidence="14">Binds 1 [4Fe-4S] cluster.</text>
</comment>
<dbReference type="Gene3D" id="3.30.9.90">
    <property type="match status" value="1"/>
</dbReference>
<dbReference type="RefSeq" id="WP_068990577.1">
    <property type="nucleotide sequence ID" value="NZ_CP012418.1"/>
</dbReference>
<dbReference type="SUPFAM" id="SSF51905">
    <property type="entry name" value="FAD/NAD(P)-binding domain"/>
    <property type="match status" value="1"/>
</dbReference>
<dbReference type="Proteomes" id="UP000094147">
    <property type="component" value="Chromosome"/>
</dbReference>
<evidence type="ECO:0000256" key="4">
    <source>
        <dbReference type="ARBA" id="ARBA00022485"/>
    </source>
</evidence>
<evidence type="ECO:0000256" key="11">
    <source>
        <dbReference type="ARBA" id="ARBA00023014"/>
    </source>
</evidence>
<comment type="function">
    <text evidence="2 14">Accepts electrons from ETF and reduces ubiquinone.</text>
</comment>
<sequence length="551" mass="60828">MEREFMEFDVVIVGAGPSGLSAAIKLRQLAQENDQELMVCVVEKGSEVGAHILSGAVVEPRAIDELIPDWKEKGAPLNTKVTGDSIYLMKNEEKATKVPNFFVPKTMHNSGNYIISLGNLCRWLAEQAEALGVEIFPGFAAAEVLYNDDGSVKGIATGDMGIGKDGEKKDGYMPGMELHAKYTLFAEGCRGHLGKDLISKFDLDKDCEAQHYGLGIKELWKVPAEQHQEGLVVHSAGWPLSESGSAGGGFLYHIEDNQIAVGLITDLSYSNPHVSPFHEFQRFKHQREIKKFLQGGERISYGARAITKGGLQSQPKMSFPGGLLIGDNAGTLNFAKIKGTHTAMKSGMIAAETVIKAISEERNNQDLTEYADNYKASWAWKELHQQRNFGPAQHKWGNFIGSAYAFIDINIFNGKLPWTLSDPKPDYSGMKPADECKKIEYPKPDGKLSFDKLSSVFISNTNHEEDQPVHLKLTDKNIPIEVNLEKYDEPAQRYCPAGVYEVVRDDDGNNPQFVINAQNCVHCKTCDIKDPSQNITWVTPEGAGGPNYPNM</sequence>
<evidence type="ECO:0000313" key="16">
    <source>
        <dbReference type="EMBL" id="AOE49693.1"/>
    </source>
</evidence>
<keyword evidence="8 14" id="KW-0249">Electron transport</keyword>
<dbReference type="STRING" id="1144748.KS2013_972"/>
<dbReference type="PATRIC" id="fig|1144748.3.peg.983"/>
<evidence type="ECO:0000256" key="2">
    <source>
        <dbReference type="ARBA" id="ARBA00002819"/>
    </source>
</evidence>
<evidence type="ECO:0000256" key="13">
    <source>
        <dbReference type="ARBA" id="ARBA00052682"/>
    </source>
</evidence>
<dbReference type="PANTHER" id="PTHR10617">
    <property type="entry name" value="ELECTRON TRANSFER FLAVOPROTEIN-UBIQUINONE OXIDOREDUCTASE"/>
    <property type="match status" value="1"/>
</dbReference>
<keyword evidence="11 14" id="KW-0411">Iron-sulfur</keyword>
<evidence type="ECO:0000256" key="7">
    <source>
        <dbReference type="ARBA" id="ARBA00022827"/>
    </source>
</evidence>
<evidence type="ECO:0000256" key="9">
    <source>
        <dbReference type="ARBA" id="ARBA00023002"/>
    </source>
</evidence>
<keyword evidence="6 14" id="KW-0479">Metal-binding</keyword>
<keyword evidence="12 14" id="KW-0830">Ubiquinone</keyword>
<protein>
    <recommendedName>
        <fullName evidence="14">Electron transfer flavoprotein-ubiquinone oxidoreductase</fullName>
        <shortName evidence="14">ETF-QO</shortName>
        <ecNumber evidence="14">1.5.5.1</ecNumber>
    </recommendedName>
</protein>
<evidence type="ECO:0000256" key="12">
    <source>
        <dbReference type="ARBA" id="ARBA00023075"/>
    </source>
</evidence>
<keyword evidence="3 14" id="KW-0813">Transport</keyword>
<dbReference type="KEGG" id="ksd:KS2013_972"/>
<dbReference type="GO" id="GO:0051539">
    <property type="term" value="F:4 iron, 4 sulfur cluster binding"/>
    <property type="evidence" value="ECO:0007669"/>
    <property type="project" value="UniProtKB-UniRule"/>
</dbReference>
<dbReference type="Gene3D" id="3.30.70.20">
    <property type="match status" value="1"/>
</dbReference>
<dbReference type="Pfam" id="PF21162">
    <property type="entry name" value="ETFQO_UQ-bd"/>
    <property type="match status" value="1"/>
</dbReference>
<dbReference type="OrthoDB" id="9766632at2"/>
<dbReference type="PANTHER" id="PTHR10617:SF107">
    <property type="entry name" value="ELECTRON TRANSFER FLAVOPROTEIN-UBIQUINONE OXIDOREDUCTASE, MITOCHONDRIAL"/>
    <property type="match status" value="1"/>
</dbReference>
<keyword evidence="10 14" id="KW-0408">Iron</keyword>